<dbReference type="AlphaFoldDB" id="A0A8H7RVJ8"/>
<feature type="transmembrane region" description="Helical" evidence="13">
    <location>
        <begin position="212"/>
        <end position="230"/>
    </location>
</feature>
<evidence type="ECO:0000313" key="14">
    <source>
        <dbReference type="EMBL" id="KAG2216631.1"/>
    </source>
</evidence>
<dbReference type="InterPro" id="IPR000568">
    <property type="entry name" value="ATP_synth_F0_asu"/>
</dbReference>
<dbReference type="InterPro" id="IPR023011">
    <property type="entry name" value="ATP_synth_F0_asu_AS"/>
</dbReference>
<evidence type="ECO:0000313" key="15">
    <source>
        <dbReference type="Proteomes" id="UP000646827"/>
    </source>
</evidence>
<evidence type="ECO:0000256" key="3">
    <source>
        <dbReference type="ARBA" id="ARBA00021312"/>
    </source>
</evidence>
<proteinExistence type="inferred from homology"/>
<dbReference type="Gene3D" id="1.20.120.220">
    <property type="entry name" value="ATP synthase, F0 complex, subunit A"/>
    <property type="match status" value="1"/>
</dbReference>
<comment type="caution">
    <text evidence="14">The sequence shown here is derived from an EMBL/GenBank/DDBJ whole genome shotgun (WGS) entry which is preliminary data.</text>
</comment>
<dbReference type="InterPro" id="IPR045083">
    <property type="entry name" value="ATP_synth_F0_asu_bact/mt"/>
</dbReference>
<keyword evidence="15" id="KW-1185">Reference proteome</keyword>
<dbReference type="GO" id="GO:0045259">
    <property type="term" value="C:proton-transporting ATP synthase complex"/>
    <property type="evidence" value="ECO:0007669"/>
    <property type="project" value="UniProtKB-KW"/>
</dbReference>
<dbReference type="PANTHER" id="PTHR11410:SF0">
    <property type="entry name" value="ATP SYNTHASE SUBUNIT A"/>
    <property type="match status" value="1"/>
</dbReference>
<sequence>MGLAFKITEILTIKMLRHPISWKLNFIRVLLTSFIMLSLFTYLVQFIDLEFLNKYLVHNSGNEESNENFNPYEIDISSRYYGKSFAFDARYLFDLGLFAGVTKTTIFLGKAAPAPVKVGTIVATALSTGAVAIALRNSSYGRKQARQVKFTSNNETIVIEETSTPMVNKEVPSPQDQNNSSQDDSINTFIDSPNEQFTVYDTMYSMLMSVELLVGLALVGIIISAIIIYIKKYESNLQDKYQFAWLNFMVRYCKVAGSTLFYFSMVLAIVNLSWIHSYVARAVSLGVRLGANMIAGHSLLKIISTFTWKMVVAGPVLLLVSVLPLLFLTALAGLEFGIAILQAYVFTILTCSYLKDAIDLH</sequence>
<feature type="transmembrane region" description="Helical" evidence="13">
    <location>
        <begin position="25"/>
        <end position="47"/>
    </location>
</feature>
<dbReference type="EMBL" id="JAEPRB010000379">
    <property type="protein sequence ID" value="KAG2216631.1"/>
    <property type="molecule type" value="Genomic_DNA"/>
</dbReference>
<dbReference type="GO" id="GO:0046933">
    <property type="term" value="F:proton-transporting ATP synthase activity, rotational mechanism"/>
    <property type="evidence" value="ECO:0007669"/>
    <property type="project" value="TreeGrafter"/>
</dbReference>
<keyword evidence="11" id="KW-0066">ATP synthesis</keyword>
<dbReference type="PRINTS" id="PR00123">
    <property type="entry name" value="ATPASEA"/>
</dbReference>
<keyword evidence="5" id="KW-0138">CF(0)</keyword>
<evidence type="ECO:0000256" key="12">
    <source>
        <dbReference type="ARBA" id="ARBA00032954"/>
    </source>
</evidence>
<comment type="similarity">
    <text evidence="2">Belongs to the ATPase A chain family.</text>
</comment>
<comment type="subcellular location">
    <subcellularLocation>
        <location evidence="1">Mitochondrion inner membrane</location>
        <topology evidence="1">Multi-pass membrane protein</topology>
    </subcellularLocation>
</comment>
<evidence type="ECO:0000256" key="2">
    <source>
        <dbReference type="ARBA" id="ARBA00006810"/>
    </source>
</evidence>
<evidence type="ECO:0000256" key="6">
    <source>
        <dbReference type="ARBA" id="ARBA00022692"/>
    </source>
</evidence>
<keyword evidence="6 13" id="KW-0812">Transmembrane</keyword>
<evidence type="ECO:0000256" key="1">
    <source>
        <dbReference type="ARBA" id="ARBA00004448"/>
    </source>
</evidence>
<keyword evidence="10 13" id="KW-0472">Membrane</keyword>
<evidence type="ECO:0000256" key="5">
    <source>
        <dbReference type="ARBA" id="ARBA00022547"/>
    </source>
</evidence>
<feature type="transmembrane region" description="Helical" evidence="13">
    <location>
        <begin position="312"/>
        <end position="330"/>
    </location>
</feature>
<keyword evidence="8 13" id="KW-1133">Transmembrane helix</keyword>
<gene>
    <name evidence="14" type="ORF">INT45_007206</name>
</gene>
<reference evidence="14 15" key="1">
    <citation type="submission" date="2020-12" db="EMBL/GenBank/DDBJ databases">
        <title>Metabolic potential, ecology and presence of endohyphal bacteria is reflected in genomic diversity of Mucoromycotina.</title>
        <authorList>
            <person name="Muszewska A."/>
            <person name="Okrasinska A."/>
            <person name="Steczkiewicz K."/>
            <person name="Drgas O."/>
            <person name="Orlowska M."/>
            <person name="Perlinska-Lenart U."/>
            <person name="Aleksandrzak-Piekarczyk T."/>
            <person name="Szatraj K."/>
            <person name="Zielenkiewicz U."/>
            <person name="Pilsyk S."/>
            <person name="Malc E."/>
            <person name="Mieczkowski P."/>
            <person name="Kruszewska J.S."/>
            <person name="Biernat P."/>
            <person name="Pawlowska J."/>
        </authorList>
    </citation>
    <scope>NUCLEOTIDE SEQUENCE [LARGE SCALE GENOMIC DNA]</scope>
    <source>
        <strain evidence="14 15">CBS 142.35</strain>
    </source>
</reference>
<dbReference type="Proteomes" id="UP000646827">
    <property type="component" value="Unassembled WGS sequence"/>
</dbReference>
<feature type="transmembrane region" description="Helical" evidence="13">
    <location>
        <begin position="251"/>
        <end position="272"/>
    </location>
</feature>
<dbReference type="CDD" id="cd00310">
    <property type="entry name" value="ATP-synt_Fo_a_6"/>
    <property type="match status" value="1"/>
</dbReference>
<dbReference type="SUPFAM" id="SSF81336">
    <property type="entry name" value="F1F0 ATP synthase subunit A"/>
    <property type="match status" value="1"/>
</dbReference>
<dbReference type="OrthoDB" id="5976622at2759"/>
<organism evidence="14 15">
    <name type="scientific">Circinella minor</name>
    <dbReference type="NCBI Taxonomy" id="1195481"/>
    <lineage>
        <taxon>Eukaryota</taxon>
        <taxon>Fungi</taxon>
        <taxon>Fungi incertae sedis</taxon>
        <taxon>Mucoromycota</taxon>
        <taxon>Mucoromycotina</taxon>
        <taxon>Mucoromycetes</taxon>
        <taxon>Mucorales</taxon>
        <taxon>Lichtheimiaceae</taxon>
        <taxon>Circinella</taxon>
    </lineage>
</organism>
<evidence type="ECO:0000256" key="13">
    <source>
        <dbReference type="SAM" id="Phobius"/>
    </source>
</evidence>
<evidence type="ECO:0000256" key="7">
    <source>
        <dbReference type="ARBA" id="ARBA00022781"/>
    </source>
</evidence>
<dbReference type="Pfam" id="PF00119">
    <property type="entry name" value="ATP-synt_A"/>
    <property type="match status" value="1"/>
</dbReference>
<keyword evidence="7" id="KW-0375">Hydrogen ion transport</keyword>
<evidence type="ECO:0000256" key="4">
    <source>
        <dbReference type="ARBA" id="ARBA00022448"/>
    </source>
</evidence>
<evidence type="ECO:0000256" key="10">
    <source>
        <dbReference type="ARBA" id="ARBA00023136"/>
    </source>
</evidence>
<dbReference type="PROSITE" id="PS00449">
    <property type="entry name" value="ATPASE_A"/>
    <property type="match status" value="1"/>
</dbReference>
<name>A0A8H7RVJ8_9FUNG</name>
<evidence type="ECO:0000256" key="11">
    <source>
        <dbReference type="ARBA" id="ARBA00023310"/>
    </source>
</evidence>
<feature type="transmembrane region" description="Helical" evidence="13">
    <location>
        <begin position="336"/>
        <end position="354"/>
    </location>
</feature>
<keyword evidence="9" id="KW-0406">Ion transport</keyword>
<dbReference type="InterPro" id="IPR035908">
    <property type="entry name" value="F0_ATP_A_sf"/>
</dbReference>
<evidence type="ECO:0000256" key="9">
    <source>
        <dbReference type="ARBA" id="ARBA00023065"/>
    </source>
</evidence>
<dbReference type="PANTHER" id="PTHR11410">
    <property type="entry name" value="ATP SYNTHASE SUBUNIT A"/>
    <property type="match status" value="1"/>
</dbReference>
<keyword evidence="4" id="KW-0813">Transport</keyword>
<accession>A0A8H7RVJ8</accession>
<evidence type="ECO:0000256" key="8">
    <source>
        <dbReference type="ARBA" id="ARBA00022989"/>
    </source>
</evidence>
<dbReference type="GO" id="GO:0005743">
    <property type="term" value="C:mitochondrial inner membrane"/>
    <property type="evidence" value="ECO:0007669"/>
    <property type="project" value="UniProtKB-SubCell"/>
</dbReference>
<protein>
    <recommendedName>
        <fullName evidence="3">ATP synthase subunit a</fullName>
    </recommendedName>
    <alternativeName>
        <fullName evidence="12">F-ATPase protein 6</fullName>
    </alternativeName>
</protein>